<comment type="similarity">
    <text evidence="2 7">Belongs to the precorrin methyltransferase family.</text>
</comment>
<keyword evidence="5 9" id="KW-0808">Transferase</keyword>
<evidence type="ECO:0000313" key="10">
    <source>
        <dbReference type="Proteomes" id="UP000199611"/>
    </source>
</evidence>
<dbReference type="GO" id="GO:0009236">
    <property type="term" value="P:cobalamin biosynthetic process"/>
    <property type="evidence" value="ECO:0007669"/>
    <property type="project" value="UniProtKB-UniRule"/>
</dbReference>
<dbReference type="Gene3D" id="3.40.1010.10">
    <property type="entry name" value="Cobalt-precorrin-4 Transmethylase, Domain 1"/>
    <property type="match status" value="1"/>
</dbReference>
<dbReference type="InterPro" id="IPR014776">
    <property type="entry name" value="4pyrrole_Mease_sub2"/>
</dbReference>
<dbReference type="SUPFAM" id="SSF53790">
    <property type="entry name" value="Tetrapyrrole methylase"/>
    <property type="match status" value="1"/>
</dbReference>
<reference evidence="9 10" key="1">
    <citation type="submission" date="2016-10" db="EMBL/GenBank/DDBJ databases">
        <authorList>
            <person name="de Groot N.N."/>
        </authorList>
    </citation>
    <scope>NUCLEOTIDE SEQUENCE [LARGE SCALE GENOMIC DNA]</scope>
    <source>
        <strain evidence="9 10">DSM 9990</strain>
    </source>
</reference>
<dbReference type="RefSeq" id="WP_093394318.1">
    <property type="nucleotide sequence ID" value="NZ_FOUU01000003.1"/>
</dbReference>
<dbReference type="Proteomes" id="UP000199611">
    <property type="component" value="Unassembled WGS sequence"/>
</dbReference>
<name>A0A1I4T6G6_9BACT</name>
<feature type="domain" description="Tetrapyrrole methylase" evidence="8">
    <location>
        <begin position="4"/>
        <end position="211"/>
    </location>
</feature>
<keyword evidence="6" id="KW-0949">S-adenosyl-L-methionine</keyword>
<comment type="pathway">
    <text evidence="1">Cofactor biosynthesis; adenosylcobalamin biosynthesis.</text>
</comment>
<dbReference type="UniPathway" id="UPA00148"/>
<dbReference type="InterPro" id="IPR035996">
    <property type="entry name" value="4pyrrol_Methylase_sf"/>
</dbReference>
<dbReference type="GO" id="GO:0032259">
    <property type="term" value="P:methylation"/>
    <property type="evidence" value="ECO:0007669"/>
    <property type="project" value="UniProtKB-KW"/>
</dbReference>
<proteinExistence type="inferred from homology"/>
<evidence type="ECO:0000313" key="9">
    <source>
        <dbReference type="EMBL" id="SFM72157.1"/>
    </source>
</evidence>
<dbReference type="PIRSF" id="PIRSF036427">
    <property type="entry name" value="Precrrn-2_mtase"/>
    <property type="match status" value="1"/>
</dbReference>
<evidence type="ECO:0000256" key="6">
    <source>
        <dbReference type="ARBA" id="ARBA00022691"/>
    </source>
</evidence>
<dbReference type="Gene3D" id="3.30.950.10">
    <property type="entry name" value="Methyltransferase, Cobalt-precorrin-4 Transmethylase, Domain 2"/>
    <property type="match status" value="1"/>
</dbReference>
<dbReference type="OrthoDB" id="9804789at2"/>
<dbReference type="CDD" id="cd11645">
    <property type="entry name" value="Precorrin_2_C20_MT"/>
    <property type="match status" value="1"/>
</dbReference>
<protein>
    <submittedName>
        <fullName evidence="9">Precorrin-2/cobalt-factor-2 C20-methyltransferase</fullName>
    </submittedName>
</protein>
<dbReference type="GO" id="GO:0030788">
    <property type="term" value="F:precorrin-2 C20-methyltransferase activity"/>
    <property type="evidence" value="ECO:0007669"/>
    <property type="project" value="InterPro"/>
</dbReference>
<dbReference type="PANTHER" id="PTHR43467">
    <property type="entry name" value="COBALT-PRECORRIN-2 C(20)-METHYLTRANSFERASE"/>
    <property type="match status" value="1"/>
</dbReference>
<evidence type="ECO:0000256" key="1">
    <source>
        <dbReference type="ARBA" id="ARBA00004953"/>
    </source>
</evidence>
<accession>A0A1I4T6G6</accession>
<evidence type="ECO:0000256" key="2">
    <source>
        <dbReference type="ARBA" id="ARBA00005879"/>
    </source>
</evidence>
<dbReference type="EMBL" id="FOUU01000003">
    <property type="protein sequence ID" value="SFM72157.1"/>
    <property type="molecule type" value="Genomic_DNA"/>
</dbReference>
<evidence type="ECO:0000259" key="8">
    <source>
        <dbReference type="Pfam" id="PF00590"/>
    </source>
</evidence>
<evidence type="ECO:0000256" key="3">
    <source>
        <dbReference type="ARBA" id="ARBA00022573"/>
    </source>
</evidence>
<organism evidence="9 10">
    <name type="scientific">Thermodesulforhabdus norvegica</name>
    <dbReference type="NCBI Taxonomy" id="39841"/>
    <lineage>
        <taxon>Bacteria</taxon>
        <taxon>Pseudomonadati</taxon>
        <taxon>Thermodesulfobacteriota</taxon>
        <taxon>Syntrophobacteria</taxon>
        <taxon>Syntrophobacterales</taxon>
        <taxon>Thermodesulforhabdaceae</taxon>
        <taxon>Thermodesulforhabdus</taxon>
    </lineage>
</organism>
<dbReference type="NCBIfam" id="TIGR01467">
    <property type="entry name" value="cobI_cbiL"/>
    <property type="match status" value="1"/>
</dbReference>
<keyword evidence="3" id="KW-0169">Cobalamin biosynthesis</keyword>
<evidence type="ECO:0000256" key="4">
    <source>
        <dbReference type="ARBA" id="ARBA00022603"/>
    </source>
</evidence>
<keyword evidence="10" id="KW-1185">Reference proteome</keyword>
<dbReference type="PANTHER" id="PTHR43467:SF2">
    <property type="entry name" value="COBALT-PRECORRIN-2 C(20)-METHYLTRANSFERASE"/>
    <property type="match status" value="1"/>
</dbReference>
<dbReference type="STRING" id="39841.SAMN05660836_01250"/>
<dbReference type="InterPro" id="IPR000878">
    <property type="entry name" value="4pyrrol_Mease"/>
</dbReference>
<gene>
    <name evidence="9" type="ORF">SAMN05660836_01250</name>
</gene>
<keyword evidence="4 9" id="KW-0489">Methyltransferase</keyword>
<sequence>MVGTFYGIGVGPGDPELITVKAVRILNRVSYIFAAASSKNSYSLALDIVKPYLPPETPVEYLYFPMTYHSDTLENSWHKNGLRVAEVLRSGKDVAFVTLGDPLIYSTYIYLVRELYNLLGSVKIETVPGITSFQAAASACTVPLVEGEESLAVVSGAQGGEHLRRMLEVTDNVVLLKVYRNIDAVIDALESQGLEKNACFVSRCGLEGESISYDVRSLRGQKPHYLSLMIVKKKLQSVSASDLPEVSSAR</sequence>
<dbReference type="InterPro" id="IPR012382">
    <property type="entry name" value="CobI/CbiL"/>
</dbReference>
<dbReference type="InterPro" id="IPR014777">
    <property type="entry name" value="4pyrrole_Mease_sub1"/>
</dbReference>
<dbReference type="AlphaFoldDB" id="A0A1I4T6G6"/>
<dbReference type="Pfam" id="PF00590">
    <property type="entry name" value="TP_methylase"/>
    <property type="match status" value="1"/>
</dbReference>
<dbReference type="InterPro" id="IPR006364">
    <property type="entry name" value="CobI/CbiL/CobIJ_dom"/>
</dbReference>
<evidence type="ECO:0000256" key="7">
    <source>
        <dbReference type="PIRNR" id="PIRNR036427"/>
    </source>
</evidence>
<evidence type="ECO:0000256" key="5">
    <source>
        <dbReference type="ARBA" id="ARBA00022679"/>
    </source>
</evidence>